<dbReference type="Proteomes" id="UP000315295">
    <property type="component" value="Unassembled WGS sequence"/>
</dbReference>
<name>A0A540N5I7_MALBA</name>
<dbReference type="EMBL" id="VIEB01000106">
    <property type="protein sequence ID" value="TQE06302.1"/>
    <property type="molecule type" value="Genomic_DNA"/>
</dbReference>
<gene>
    <name evidence="2" type="ORF">C1H46_008071</name>
</gene>
<accession>A0A540N5I7</accession>
<organism evidence="2 3">
    <name type="scientific">Malus baccata</name>
    <name type="common">Siberian crab apple</name>
    <name type="synonym">Pyrus baccata</name>
    <dbReference type="NCBI Taxonomy" id="106549"/>
    <lineage>
        <taxon>Eukaryota</taxon>
        <taxon>Viridiplantae</taxon>
        <taxon>Streptophyta</taxon>
        <taxon>Embryophyta</taxon>
        <taxon>Tracheophyta</taxon>
        <taxon>Spermatophyta</taxon>
        <taxon>Magnoliopsida</taxon>
        <taxon>eudicotyledons</taxon>
        <taxon>Gunneridae</taxon>
        <taxon>Pentapetalae</taxon>
        <taxon>rosids</taxon>
        <taxon>fabids</taxon>
        <taxon>Rosales</taxon>
        <taxon>Rosaceae</taxon>
        <taxon>Amygdaloideae</taxon>
        <taxon>Maleae</taxon>
        <taxon>Malus</taxon>
    </lineage>
</organism>
<feature type="region of interest" description="Disordered" evidence="1">
    <location>
        <begin position="1"/>
        <end position="98"/>
    </location>
</feature>
<feature type="compositionally biased region" description="Low complexity" evidence="1">
    <location>
        <begin position="51"/>
        <end position="64"/>
    </location>
</feature>
<evidence type="ECO:0000313" key="3">
    <source>
        <dbReference type="Proteomes" id="UP000315295"/>
    </source>
</evidence>
<evidence type="ECO:0000313" key="2">
    <source>
        <dbReference type="EMBL" id="TQE06302.1"/>
    </source>
</evidence>
<sequence>MGRKKEEDSGASTKAKSAGKHASKDWEKENITVSAMLASMDLKPDKPEKGASSSARAKAAPKRQSYTDGIDLSPSDKEDEDLLGEGQHEVNASNKQKRQEFKPLGVFMSKKQLKKCAQKDDLAAHAIEQAKKEALKDDRDAFTVVIGSRASVLDGEDSDANVKDITIENFSLSARGKELLRTHQ</sequence>
<comment type="caution">
    <text evidence="2">The sequence shown here is derived from an EMBL/GenBank/DDBJ whole genome shotgun (WGS) entry which is preliminary data.</text>
</comment>
<proteinExistence type="predicted"/>
<dbReference type="AlphaFoldDB" id="A0A540N5I7"/>
<dbReference type="STRING" id="106549.A0A540N5I7"/>
<protein>
    <submittedName>
        <fullName evidence="2">Uncharacterized protein</fullName>
    </submittedName>
</protein>
<reference evidence="2 3" key="1">
    <citation type="journal article" date="2019" name="G3 (Bethesda)">
        <title>Sequencing of a Wild Apple (Malus baccata) Genome Unravels the Differences Between Cultivated and Wild Apple Species Regarding Disease Resistance and Cold Tolerance.</title>
        <authorList>
            <person name="Chen X."/>
        </authorList>
    </citation>
    <scope>NUCLEOTIDE SEQUENCE [LARGE SCALE GENOMIC DNA]</scope>
    <source>
        <strain evidence="3">cv. Shandingzi</strain>
        <tissue evidence="2">Leaves</tissue>
    </source>
</reference>
<keyword evidence="3" id="KW-1185">Reference proteome</keyword>
<evidence type="ECO:0000256" key="1">
    <source>
        <dbReference type="SAM" id="MobiDB-lite"/>
    </source>
</evidence>